<name>A0A3G4ZPM6_9VIRU</name>
<sequence>MSVSVAKPTITSKDSDQYKVSLRVVNKILVKLGKNRITDSYLI</sequence>
<evidence type="ECO:0000313" key="1">
    <source>
        <dbReference type="EMBL" id="AYV76845.1"/>
    </source>
</evidence>
<organism evidence="1">
    <name type="scientific">Barrevirus sp</name>
    <dbReference type="NCBI Taxonomy" id="2487763"/>
    <lineage>
        <taxon>Viruses</taxon>
        <taxon>Varidnaviria</taxon>
        <taxon>Bamfordvirae</taxon>
        <taxon>Nucleocytoviricota</taxon>
        <taxon>Megaviricetes</taxon>
        <taxon>Imitervirales</taxon>
        <taxon>Mimiviridae</taxon>
        <taxon>Klosneuvirinae</taxon>
    </lineage>
</organism>
<dbReference type="EMBL" id="MK071998">
    <property type="protein sequence ID" value="AYV76845.1"/>
    <property type="molecule type" value="Genomic_DNA"/>
</dbReference>
<accession>A0A3G4ZPM6</accession>
<proteinExistence type="predicted"/>
<gene>
    <name evidence="1" type="ORF">Barrevirus1_67</name>
</gene>
<reference evidence="1" key="1">
    <citation type="submission" date="2018-10" db="EMBL/GenBank/DDBJ databases">
        <title>Hidden diversity of soil giant viruses.</title>
        <authorList>
            <person name="Schulz F."/>
            <person name="Alteio L."/>
            <person name="Goudeau D."/>
            <person name="Ryan E.M."/>
            <person name="Malmstrom R.R."/>
            <person name="Blanchard J."/>
            <person name="Woyke T."/>
        </authorList>
    </citation>
    <scope>NUCLEOTIDE SEQUENCE</scope>
    <source>
        <strain evidence="1">BAV1</strain>
    </source>
</reference>
<protein>
    <submittedName>
        <fullName evidence="1">Uncharacterized protein</fullName>
    </submittedName>
</protein>